<evidence type="ECO:0000313" key="7">
    <source>
        <dbReference type="Proteomes" id="UP000194236"/>
    </source>
</evidence>
<dbReference type="InterPro" id="IPR050654">
    <property type="entry name" value="AChE-related_enzymes"/>
</dbReference>
<reference evidence="6 7" key="1">
    <citation type="submission" date="2017-03" db="EMBL/GenBank/DDBJ databases">
        <title>Genome Survey of Euroglyphus maynei.</title>
        <authorList>
            <person name="Arlian L.G."/>
            <person name="Morgan M.S."/>
            <person name="Rider S.D."/>
        </authorList>
    </citation>
    <scope>NUCLEOTIDE SEQUENCE [LARGE SCALE GENOMIC DNA]</scope>
    <source>
        <strain evidence="6">Arlian Lab</strain>
        <tissue evidence="6">Whole body</tissue>
    </source>
</reference>
<feature type="non-terminal residue" evidence="6">
    <location>
        <position position="1"/>
    </location>
</feature>
<evidence type="ECO:0000256" key="1">
    <source>
        <dbReference type="ARBA" id="ARBA00005964"/>
    </source>
</evidence>
<keyword evidence="4" id="KW-0325">Glycoprotein</keyword>
<comment type="similarity">
    <text evidence="1">Belongs to the type-B carboxylesterase/lipase family.</text>
</comment>
<dbReference type="PANTHER" id="PTHR43918">
    <property type="entry name" value="ACETYLCHOLINESTERASE"/>
    <property type="match status" value="1"/>
</dbReference>
<dbReference type="InterPro" id="IPR029058">
    <property type="entry name" value="AB_hydrolase_fold"/>
</dbReference>
<dbReference type="Proteomes" id="UP000194236">
    <property type="component" value="Unassembled WGS sequence"/>
</dbReference>
<dbReference type="PANTHER" id="PTHR43918:SF4">
    <property type="entry name" value="CARBOXYLIC ESTER HYDROLASE"/>
    <property type="match status" value="1"/>
</dbReference>
<protein>
    <submittedName>
        <fullName evidence="6">Acetylcholinesterase-like protein</fullName>
    </submittedName>
</protein>
<dbReference type="SUPFAM" id="SSF53474">
    <property type="entry name" value="alpha/beta-Hydrolases"/>
    <property type="match status" value="1"/>
</dbReference>
<dbReference type="AlphaFoldDB" id="A0A1Y3AX53"/>
<dbReference type="Pfam" id="PF00135">
    <property type="entry name" value="COesterase"/>
    <property type="match status" value="1"/>
</dbReference>
<dbReference type="GO" id="GO:0003990">
    <property type="term" value="F:acetylcholinesterase activity"/>
    <property type="evidence" value="ECO:0007669"/>
    <property type="project" value="TreeGrafter"/>
</dbReference>
<gene>
    <name evidence="6" type="ORF">BLA29_010475</name>
</gene>
<evidence type="ECO:0000259" key="5">
    <source>
        <dbReference type="Pfam" id="PF00135"/>
    </source>
</evidence>
<accession>A0A1Y3AX53</accession>
<dbReference type="GO" id="GO:0019695">
    <property type="term" value="P:choline metabolic process"/>
    <property type="evidence" value="ECO:0007669"/>
    <property type="project" value="TreeGrafter"/>
</dbReference>
<keyword evidence="7" id="KW-1185">Reference proteome</keyword>
<proteinExistence type="inferred from homology"/>
<keyword evidence="3" id="KW-0378">Hydrolase</keyword>
<name>A0A1Y3AX53_EURMA</name>
<dbReference type="GO" id="GO:0005615">
    <property type="term" value="C:extracellular space"/>
    <property type="evidence" value="ECO:0007669"/>
    <property type="project" value="TreeGrafter"/>
</dbReference>
<dbReference type="EMBL" id="MUJZ01053200">
    <property type="protein sequence ID" value="OTF73090.1"/>
    <property type="molecule type" value="Genomic_DNA"/>
</dbReference>
<dbReference type="OrthoDB" id="6515014at2759"/>
<evidence type="ECO:0000256" key="3">
    <source>
        <dbReference type="ARBA" id="ARBA00022801"/>
    </source>
</evidence>
<keyword evidence="2" id="KW-0719">Serine esterase</keyword>
<evidence type="ECO:0000313" key="6">
    <source>
        <dbReference type="EMBL" id="OTF73090.1"/>
    </source>
</evidence>
<dbReference type="GO" id="GO:0006581">
    <property type="term" value="P:acetylcholine catabolic process"/>
    <property type="evidence" value="ECO:0007669"/>
    <property type="project" value="TreeGrafter"/>
</dbReference>
<dbReference type="Gene3D" id="3.40.50.1820">
    <property type="entry name" value="alpha/beta hydrolase"/>
    <property type="match status" value="1"/>
</dbReference>
<evidence type="ECO:0000256" key="4">
    <source>
        <dbReference type="ARBA" id="ARBA00023180"/>
    </source>
</evidence>
<comment type="caution">
    <text evidence="6">The sequence shown here is derived from an EMBL/GenBank/DDBJ whole genome shotgun (WGS) entry which is preliminary data.</text>
</comment>
<dbReference type="GO" id="GO:0005886">
    <property type="term" value="C:plasma membrane"/>
    <property type="evidence" value="ECO:0007669"/>
    <property type="project" value="TreeGrafter"/>
</dbReference>
<feature type="domain" description="Carboxylesterase type B" evidence="5">
    <location>
        <begin position="13"/>
        <end position="226"/>
    </location>
</feature>
<organism evidence="6 7">
    <name type="scientific">Euroglyphus maynei</name>
    <name type="common">Mayne's house dust mite</name>
    <dbReference type="NCBI Taxonomy" id="6958"/>
    <lineage>
        <taxon>Eukaryota</taxon>
        <taxon>Metazoa</taxon>
        <taxon>Ecdysozoa</taxon>
        <taxon>Arthropoda</taxon>
        <taxon>Chelicerata</taxon>
        <taxon>Arachnida</taxon>
        <taxon>Acari</taxon>
        <taxon>Acariformes</taxon>
        <taxon>Sarcoptiformes</taxon>
        <taxon>Astigmata</taxon>
        <taxon>Psoroptidia</taxon>
        <taxon>Analgoidea</taxon>
        <taxon>Pyroglyphidae</taxon>
        <taxon>Pyroglyphinae</taxon>
        <taxon>Euroglyphus</taxon>
    </lineage>
</organism>
<sequence>DDDDDDEQIKLETKCVERLSSKKINEIQAEILRKNTISFSPSIPSRLLPEYVEQQSEAIVQKDILIGANANESTLYLHHEVPDLIPLTDEFNVNLTTFMEVIKKLDGDSNNLKRLSTLIIDRIRKENINNETDIVREFMIFLSDFIFKGPVFKFAKLLSKNEQKNVYLYLFHEENLSYPKWIGSPHWNEMDYVFGIPLRYPDKFTKQQQMLSRRMIHTWTTFARTG</sequence>
<dbReference type="InterPro" id="IPR002018">
    <property type="entry name" value="CarbesteraseB"/>
</dbReference>
<evidence type="ECO:0000256" key="2">
    <source>
        <dbReference type="ARBA" id="ARBA00022487"/>
    </source>
</evidence>